<proteinExistence type="predicted"/>
<reference evidence="1 2" key="1">
    <citation type="submission" date="2022-10" db="EMBL/GenBank/DDBJ databases">
        <title>Identification of biosynthetic pathway for the production of the potent trypsin inhibitor radiosumin.</title>
        <authorList>
            <person name="Fewer D.P."/>
            <person name="Delbaje E."/>
            <person name="Ouyang X."/>
            <person name="Agostino P.D."/>
            <person name="Wahlsten M."/>
            <person name="Jokela J."/>
            <person name="Permi P."/>
            <person name="Haapaniemi E."/>
            <person name="Koistinen H."/>
        </authorList>
    </citation>
    <scope>NUCLEOTIDE SEQUENCE [LARGE SCALE GENOMIC DNA]</scope>
    <source>
        <strain evidence="1 2">NIES-515</strain>
    </source>
</reference>
<gene>
    <name evidence="1" type="ORF">OGM63_18640</name>
</gene>
<organism evidence="1 2">
    <name type="scientific">Plectonema radiosum NIES-515</name>
    <dbReference type="NCBI Taxonomy" id="2986073"/>
    <lineage>
        <taxon>Bacteria</taxon>
        <taxon>Bacillati</taxon>
        <taxon>Cyanobacteriota</taxon>
        <taxon>Cyanophyceae</taxon>
        <taxon>Oscillatoriophycideae</taxon>
        <taxon>Oscillatoriales</taxon>
        <taxon>Microcoleaceae</taxon>
        <taxon>Plectonema</taxon>
    </lineage>
</organism>
<evidence type="ECO:0008006" key="3">
    <source>
        <dbReference type="Google" id="ProtNLM"/>
    </source>
</evidence>
<comment type="caution">
    <text evidence="1">The sequence shown here is derived from an EMBL/GenBank/DDBJ whole genome shotgun (WGS) entry which is preliminary data.</text>
</comment>
<keyword evidence="2" id="KW-1185">Reference proteome</keyword>
<protein>
    <recommendedName>
        <fullName evidence="3">DUF4352 domain-containing protein</fullName>
    </recommendedName>
</protein>
<dbReference type="Proteomes" id="UP001526143">
    <property type="component" value="Unassembled WGS sequence"/>
</dbReference>
<name>A0ABT3B2D2_9CYAN</name>
<evidence type="ECO:0000313" key="2">
    <source>
        <dbReference type="Proteomes" id="UP001526143"/>
    </source>
</evidence>
<sequence>MRQSRAIVLAVVLVFFGIMALSHTLISVMAHEKVGIERVTNMTTCESNNPNAIVEDGICFETLVPEAMVRLPKYGEETPVKFGVRITNQASTPYRFDLPFVLPEMLNPHGERMQISLNKNATRKVKESDIPVIMPGQSLEFLMDAKFNWYSEDCLRLVGNAIYGGIWIFWYFKPGKYQVRFTYKNQLAKKEMIILEEGRTEIDGFWTGNFMTPFVDLILG</sequence>
<dbReference type="EMBL" id="JAOWRF010000263">
    <property type="protein sequence ID" value="MCV3215507.1"/>
    <property type="molecule type" value="Genomic_DNA"/>
</dbReference>
<evidence type="ECO:0000313" key="1">
    <source>
        <dbReference type="EMBL" id="MCV3215507.1"/>
    </source>
</evidence>
<dbReference type="RefSeq" id="WP_263747153.1">
    <property type="nucleotide sequence ID" value="NZ_JAOWRF010000263.1"/>
</dbReference>
<accession>A0ABT3B2D2</accession>